<evidence type="ECO:0000313" key="1">
    <source>
        <dbReference type="EMBL" id="GLS83217.1"/>
    </source>
</evidence>
<name>A0AA37TRZ8_9GAMM</name>
<dbReference type="AlphaFoldDB" id="A0AA37TRZ8"/>
<sequence>MKNRTPEQISAIEQGWPTYALVRVLGWSGIHAYTDAPFDIEYDASTFLSNGVLLGLSNVKEDGTVNPQTRDLSLSGATNDTVDAYTDTRTIGDRVEEFAVYYDPDTGLSVGDPLPVNFGNISKVKYTDNRQPTIGITVSSKWDTFAGVRLCAANNTTHRTAVDDVNDTFFKFVHDEFAETE</sequence>
<dbReference type="RefSeq" id="WP_095497223.1">
    <property type="nucleotide sequence ID" value="NZ_BSPO01000002.1"/>
</dbReference>
<dbReference type="EMBL" id="BSPO01000002">
    <property type="protein sequence ID" value="GLS83217.1"/>
    <property type="molecule type" value="Genomic_DNA"/>
</dbReference>
<proteinExistence type="predicted"/>
<gene>
    <name evidence="1" type="ORF">GCM10007894_11940</name>
</gene>
<keyword evidence="2" id="KW-1185">Reference proteome</keyword>
<dbReference type="Proteomes" id="UP001157439">
    <property type="component" value="Unassembled WGS sequence"/>
</dbReference>
<accession>A0AA37TRZ8</accession>
<organism evidence="1 2">
    <name type="scientific">Paraferrimonas haliotis</name>
    <dbReference type="NCBI Taxonomy" id="2013866"/>
    <lineage>
        <taxon>Bacteria</taxon>
        <taxon>Pseudomonadati</taxon>
        <taxon>Pseudomonadota</taxon>
        <taxon>Gammaproteobacteria</taxon>
        <taxon>Alteromonadales</taxon>
        <taxon>Ferrimonadaceae</taxon>
        <taxon>Paraferrimonas</taxon>
    </lineage>
</organism>
<comment type="caution">
    <text evidence="1">The sequence shown here is derived from an EMBL/GenBank/DDBJ whole genome shotgun (WGS) entry which is preliminary data.</text>
</comment>
<protein>
    <submittedName>
        <fullName evidence="1">Uncharacterized protein</fullName>
    </submittedName>
</protein>
<evidence type="ECO:0000313" key="2">
    <source>
        <dbReference type="Proteomes" id="UP001157439"/>
    </source>
</evidence>
<reference evidence="1 2" key="1">
    <citation type="journal article" date="2014" name="Int. J. Syst. Evol. Microbiol.">
        <title>Complete genome sequence of Corynebacterium casei LMG S-19264T (=DSM 44701T), isolated from a smear-ripened cheese.</title>
        <authorList>
            <consortium name="US DOE Joint Genome Institute (JGI-PGF)"/>
            <person name="Walter F."/>
            <person name="Albersmeier A."/>
            <person name="Kalinowski J."/>
            <person name="Ruckert C."/>
        </authorList>
    </citation>
    <scope>NUCLEOTIDE SEQUENCE [LARGE SCALE GENOMIC DNA]</scope>
    <source>
        <strain evidence="1 2">NBRC 112785</strain>
    </source>
</reference>